<accession>A0A0R2IS73</accession>
<evidence type="ECO:0000313" key="2">
    <source>
        <dbReference type="EMBL" id="KRN67646.1"/>
    </source>
</evidence>
<proteinExistence type="predicted"/>
<dbReference type="Gene3D" id="3.10.450.40">
    <property type="match status" value="2"/>
</dbReference>
<dbReference type="EMBL" id="JQBR01000001">
    <property type="protein sequence ID" value="KRN67646.1"/>
    <property type="molecule type" value="Genomic_DNA"/>
</dbReference>
<dbReference type="Pfam" id="PF17881">
    <property type="entry name" value="TseB"/>
    <property type="match status" value="1"/>
</dbReference>
<dbReference type="STRING" id="319652.IV80_GL000189"/>
<dbReference type="PATRIC" id="fig|319652.3.peg.191"/>
<dbReference type="SUPFAM" id="SSF54403">
    <property type="entry name" value="Cystatin/monellin"/>
    <property type="match status" value="2"/>
</dbReference>
<feature type="domain" description="Cell wall elongation regulator TseB-like" evidence="1">
    <location>
        <begin position="32"/>
        <end position="74"/>
    </location>
</feature>
<name>A0A0R2IS73_9LACO</name>
<organism evidence="2 3">
    <name type="scientific">Pediococcus cellicola</name>
    <dbReference type="NCBI Taxonomy" id="319652"/>
    <lineage>
        <taxon>Bacteria</taxon>
        <taxon>Bacillati</taxon>
        <taxon>Bacillota</taxon>
        <taxon>Bacilli</taxon>
        <taxon>Lactobacillales</taxon>
        <taxon>Lactobacillaceae</taxon>
        <taxon>Pediococcus</taxon>
    </lineage>
</organism>
<evidence type="ECO:0000259" key="1">
    <source>
        <dbReference type="Pfam" id="PF17881"/>
    </source>
</evidence>
<sequence length="152" mass="17053">MIFVAAVIILVGGSSIIYHEIRKPVDSARSQSLRIAKKYAHLKTTTDFSWANDKQTSYVVTGINKQNVPVYVIISNNGKKVRIFKQSAGIDRNDALKKIWNSYNPKKVTTISMGIYKQKPVWEVGYMTNSGQLCLKTLNFKNGAVVRSVNNI</sequence>
<dbReference type="InterPro" id="IPR046350">
    <property type="entry name" value="Cystatin_sf"/>
</dbReference>
<dbReference type="InterPro" id="IPR041401">
    <property type="entry name" value="TseB-like_dom"/>
</dbReference>
<comment type="caution">
    <text evidence="2">The sequence shown here is derived from an EMBL/GenBank/DDBJ whole genome shotgun (WGS) entry which is preliminary data.</text>
</comment>
<keyword evidence="3" id="KW-1185">Reference proteome</keyword>
<protein>
    <recommendedName>
        <fullName evidence="1">Cell wall elongation regulator TseB-like domain-containing protein</fullName>
    </recommendedName>
</protein>
<reference evidence="2 3" key="1">
    <citation type="journal article" date="2015" name="Genome Announc.">
        <title>Expanding the biotechnology potential of lactobacilli through comparative genomics of 213 strains and associated genera.</title>
        <authorList>
            <person name="Sun Z."/>
            <person name="Harris H.M."/>
            <person name="McCann A."/>
            <person name="Guo C."/>
            <person name="Argimon S."/>
            <person name="Zhang W."/>
            <person name="Yang X."/>
            <person name="Jeffery I.B."/>
            <person name="Cooney J.C."/>
            <person name="Kagawa T.F."/>
            <person name="Liu W."/>
            <person name="Song Y."/>
            <person name="Salvetti E."/>
            <person name="Wrobel A."/>
            <person name="Rasinkangas P."/>
            <person name="Parkhill J."/>
            <person name="Rea M.C."/>
            <person name="O'Sullivan O."/>
            <person name="Ritari J."/>
            <person name="Douillard F.P."/>
            <person name="Paul Ross R."/>
            <person name="Yang R."/>
            <person name="Briner A.E."/>
            <person name="Felis G.E."/>
            <person name="de Vos W.M."/>
            <person name="Barrangou R."/>
            <person name="Klaenhammer T.R."/>
            <person name="Caufield P.W."/>
            <person name="Cui Y."/>
            <person name="Zhang H."/>
            <person name="O'Toole P.W."/>
        </authorList>
    </citation>
    <scope>NUCLEOTIDE SEQUENCE [LARGE SCALE GENOMIC DNA]</scope>
    <source>
        <strain evidence="2 3">DSM 17757</strain>
    </source>
</reference>
<dbReference type="AlphaFoldDB" id="A0A0R2IS73"/>
<gene>
    <name evidence="2" type="ORF">IV80_GL000189</name>
</gene>
<dbReference type="Proteomes" id="UP000051568">
    <property type="component" value="Unassembled WGS sequence"/>
</dbReference>
<evidence type="ECO:0000313" key="3">
    <source>
        <dbReference type="Proteomes" id="UP000051568"/>
    </source>
</evidence>